<evidence type="ECO:0000313" key="5">
    <source>
        <dbReference type="Proteomes" id="UP000230399"/>
    </source>
</evidence>
<comment type="caution">
    <text evidence="4">The sequence shown here is derived from an EMBL/GenBank/DDBJ whole genome shotgun (WGS) entry which is preliminary data.</text>
</comment>
<dbReference type="InterPro" id="IPR050097">
    <property type="entry name" value="Ferredoxin-NADP_redctase_2"/>
</dbReference>
<dbReference type="SUPFAM" id="SSF51905">
    <property type="entry name" value="FAD/NAD(P)-binding domain"/>
    <property type="match status" value="1"/>
</dbReference>
<evidence type="ECO:0000256" key="2">
    <source>
        <dbReference type="ARBA" id="ARBA00023002"/>
    </source>
</evidence>
<evidence type="ECO:0000313" key="4">
    <source>
        <dbReference type="EMBL" id="PIV01469.1"/>
    </source>
</evidence>
<protein>
    <recommendedName>
        <fullName evidence="3">FAD/NAD(P)-binding domain-containing protein</fullName>
    </recommendedName>
</protein>
<accession>A0A2M7BEH1</accession>
<keyword evidence="1" id="KW-0285">Flavoprotein</keyword>
<sequence length="311" mass="33647">MLYDVIIIGSGPAGLTASIYTSRYKLSNLVIGKLPGGTITYADKVQNFPGVSEISGVQLGEKMLSQAKVLGGEIVTENVKSLGKNHDVFTVASEYDKEYQSKTLIIASGTGRRKLNIPGEGEYVGKGVSYCTNCDAPFFKNKTVILVGGANSACSGAIHLAEYAQKVYLVYRKSELRAEPIWVEEVKSNPKIEVIYDTNLLEIIGDGSKVTQVKLDKEINREMSLPTDGVFVEIGGIPTSNFLSSLEVEMDKSGYIVVNEEMVTNVQGVFAAGDVTNKSLVLQQTVTACAQGAIAGYSVFKYLKQNKRLTK</sequence>
<dbReference type="PANTHER" id="PTHR48105">
    <property type="entry name" value="THIOREDOXIN REDUCTASE 1-RELATED-RELATED"/>
    <property type="match status" value="1"/>
</dbReference>
<evidence type="ECO:0000259" key="3">
    <source>
        <dbReference type="Pfam" id="PF07992"/>
    </source>
</evidence>
<dbReference type="Pfam" id="PF07992">
    <property type="entry name" value="Pyr_redox_2"/>
    <property type="match status" value="1"/>
</dbReference>
<dbReference type="Gene3D" id="3.50.50.60">
    <property type="entry name" value="FAD/NAD(P)-binding domain"/>
    <property type="match status" value="2"/>
</dbReference>
<reference evidence="5" key="1">
    <citation type="submission" date="2017-09" db="EMBL/GenBank/DDBJ databases">
        <title>Depth-based differentiation of microbial function through sediment-hosted aquifers and enrichment of novel symbionts in the deep terrestrial subsurface.</title>
        <authorList>
            <person name="Probst A.J."/>
            <person name="Ladd B."/>
            <person name="Jarett J.K."/>
            <person name="Geller-Mcgrath D.E."/>
            <person name="Sieber C.M.K."/>
            <person name="Emerson J.B."/>
            <person name="Anantharaman K."/>
            <person name="Thomas B.C."/>
            <person name="Malmstrom R."/>
            <person name="Stieglmeier M."/>
            <person name="Klingl A."/>
            <person name="Woyke T."/>
            <person name="Ryan C.M."/>
            <person name="Banfield J.F."/>
        </authorList>
    </citation>
    <scope>NUCLEOTIDE SEQUENCE [LARGE SCALE GENOMIC DNA]</scope>
</reference>
<dbReference type="Proteomes" id="UP000230399">
    <property type="component" value="Unassembled WGS sequence"/>
</dbReference>
<dbReference type="InterPro" id="IPR023753">
    <property type="entry name" value="FAD/NAD-binding_dom"/>
</dbReference>
<dbReference type="PRINTS" id="PR00368">
    <property type="entry name" value="FADPNR"/>
</dbReference>
<dbReference type="GO" id="GO:0016491">
    <property type="term" value="F:oxidoreductase activity"/>
    <property type="evidence" value="ECO:0007669"/>
    <property type="project" value="UniProtKB-KW"/>
</dbReference>
<organism evidence="4 5">
    <name type="scientific">Candidatus Shapirobacteria bacterium CG03_land_8_20_14_0_80_40_19</name>
    <dbReference type="NCBI Taxonomy" id="1974880"/>
    <lineage>
        <taxon>Bacteria</taxon>
        <taxon>Candidatus Shapironibacteriota</taxon>
    </lineage>
</organism>
<proteinExistence type="predicted"/>
<feature type="domain" description="FAD/NAD(P)-binding" evidence="3">
    <location>
        <begin position="3"/>
        <end position="292"/>
    </location>
</feature>
<name>A0A2M7BEH1_9BACT</name>
<keyword evidence="2" id="KW-0560">Oxidoreductase</keyword>
<dbReference type="PRINTS" id="PR00469">
    <property type="entry name" value="PNDRDTASEII"/>
</dbReference>
<dbReference type="EMBL" id="PEVD01000025">
    <property type="protein sequence ID" value="PIV01469.1"/>
    <property type="molecule type" value="Genomic_DNA"/>
</dbReference>
<dbReference type="AlphaFoldDB" id="A0A2M7BEH1"/>
<evidence type="ECO:0000256" key="1">
    <source>
        <dbReference type="ARBA" id="ARBA00022630"/>
    </source>
</evidence>
<dbReference type="InterPro" id="IPR036188">
    <property type="entry name" value="FAD/NAD-bd_sf"/>
</dbReference>
<gene>
    <name evidence="4" type="ORF">COS55_01720</name>
</gene>